<organism evidence="2 3">
    <name type="scientific">Massarina eburnea CBS 473.64</name>
    <dbReference type="NCBI Taxonomy" id="1395130"/>
    <lineage>
        <taxon>Eukaryota</taxon>
        <taxon>Fungi</taxon>
        <taxon>Dikarya</taxon>
        <taxon>Ascomycota</taxon>
        <taxon>Pezizomycotina</taxon>
        <taxon>Dothideomycetes</taxon>
        <taxon>Pleosporomycetidae</taxon>
        <taxon>Pleosporales</taxon>
        <taxon>Massarineae</taxon>
        <taxon>Massarinaceae</taxon>
        <taxon>Massarina</taxon>
    </lineage>
</organism>
<protein>
    <submittedName>
        <fullName evidence="2">Uncharacterized protein</fullName>
    </submittedName>
</protein>
<feature type="compositionally biased region" description="Basic residues" evidence="1">
    <location>
        <begin position="74"/>
        <end position="83"/>
    </location>
</feature>
<evidence type="ECO:0000256" key="1">
    <source>
        <dbReference type="SAM" id="MobiDB-lite"/>
    </source>
</evidence>
<feature type="region of interest" description="Disordered" evidence="1">
    <location>
        <begin position="1"/>
        <end position="20"/>
    </location>
</feature>
<dbReference type="Proteomes" id="UP000799753">
    <property type="component" value="Unassembled WGS sequence"/>
</dbReference>
<reference evidence="2" key="1">
    <citation type="journal article" date="2020" name="Stud. Mycol.">
        <title>101 Dothideomycetes genomes: a test case for predicting lifestyles and emergence of pathogens.</title>
        <authorList>
            <person name="Haridas S."/>
            <person name="Albert R."/>
            <person name="Binder M."/>
            <person name="Bloem J."/>
            <person name="Labutti K."/>
            <person name="Salamov A."/>
            <person name="Andreopoulos B."/>
            <person name="Baker S."/>
            <person name="Barry K."/>
            <person name="Bills G."/>
            <person name="Bluhm B."/>
            <person name="Cannon C."/>
            <person name="Castanera R."/>
            <person name="Culley D."/>
            <person name="Daum C."/>
            <person name="Ezra D."/>
            <person name="Gonzalez J."/>
            <person name="Henrissat B."/>
            <person name="Kuo A."/>
            <person name="Liang C."/>
            <person name="Lipzen A."/>
            <person name="Lutzoni F."/>
            <person name="Magnuson J."/>
            <person name="Mondo S."/>
            <person name="Nolan M."/>
            <person name="Ohm R."/>
            <person name="Pangilinan J."/>
            <person name="Park H.-J."/>
            <person name="Ramirez L."/>
            <person name="Alfaro M."/>
            <person name="Sun H."/>
            <person name="Tritt A."/>
            <person name="Yoshinaga Y."/>
            <person name="Zwiers L.-H."/>
            <person name="Turgeon B."/>
            <person name="Goodwin S."/>
            <person name="Spatafora J."/>
            <person name="Crous P."/>
            <person name="Grigoriev I."/>
        </authorList>
    </citation>
    <scope>NUCLEOTIDE SEQUENCE</scope>
    <source>
        <strain evidence="2">CBS 473.64</strain>
    </source>
</reference>
<name>A0A6A6RWB3_9PLEO</name>
<feature type="region of interest" description="Disordered" evidence="1">
    <location>
        <begin position="63"/>
        <end position="83"/>
    </location>
</feature>
<keyword evidence="3" id="KW-1185">Reference proteome</keyword>
<gene>
    <name evidence="2" type="ORF">P280DRAFT_58662</name>
</gene>
<sequence>MLHPCTPHTVPSPKHNSGEALVPTGICGVRHKAKKEGAPAGGPPSYPLLLVCVGRRACGTGTGNISPTGLRGRFAGRRLSREQ</sequence>
<dbReference type="EMBL" id="MU006787">
    <property type="protein sequence ID" value="KAF2639302.1"/>
    <property type="molecule type" value="Genomic_DNA"/>
</dbReference>
<evidence type="ECO:0000313" key="2">
    <source>
        <dbReference type="EMBL" id="KAF2639302.1"/>
    </source>
</evidence>
<evidence type="ECO:0000313" key="3">
    <source>
        <dbReference type="Proteomes" id="UP000799753"/>
    </source>
</evidence>
<proteinExistence type="predicted"/>
<dbReference type="AlphaFoldDB" id="A0A6A6RWB3"/>
<accession>A0A6A6RWB3</accession>